<evidence type="ECO:0000313" key="7">
    <source>
        <dbReference type="EMBL" id="PWA09701.1"/>
    </source>
</evidence>
<keyword evidence="4 6" id="KW-1133">Transmembrane helix</keyword>
<dbReference type="GO" id="GO:0035435">
    <property type="term" value="P:phosphate ion transmembrane transport"/>
    <property type="evidence" value="ECO:0007669"/>
    <property type="project" value="TreeGrafter"/>
</dbReference>
<evidence type="ECO:0000256" key="1">
    <source>
        <dbReference type="ARBA" id="ARBA00004141"/>
    </source>
</evidence>
<name>A0A2U1JWX0_9BACI</name>
<keyword evidence="8" id="KW-1185">Reference proteome</keyword>
<keyword evidence="5 6" id="KW-0472">Membrane</keyword>
<keyword evidence="3 6" id="KW-0812">Transmembrane</keyword>
<gene>
    <name evidence="7" type="ORF">DCC39_12735</name>
</gene>
<feature type="transmembrane region" description="Helical" evidence="6">
    <location>
        <begin position="125"/>
        <end position="147"/>
    </location>
</feature>
<dbReference type="EMBL" id="QCZG01000027">
    <property type="protein sequence ID" value="PWA09701.1"/>
    <property type="molecule type" value="Genomic_DNA"/>
</dbReference>
<dbReference type="RefSeq" id="WP_116555283.1">
    <property type="nucleotide sequence ID" value="NZ_QCZG01000027.1"/>
</dbReference>
<feature type="transmembrane region" description="Helical" evidence="6">
    <location>
        <begin position="73"/>
        <end position="96"/>
    </location>
</feature>
<organism evidence="7 8">
    <name type="scientific">Pueribacillus theae</name>
    <dbReference type="NCBI Taxonomy" id="2171751"/>
    <lineage>
        <taxon>Bacteria</taxon>
        <taxon>Bacillati</taxon>
        <taxon>Bacillota</taxon>
        <taxon>Bacilli</taxon>
        <taxon>Bacillales</taxon>
        <taxon>Bacillaceae</taxon>
        <taxon>Pueribacillus</taxon>
    </lineage>
</organism>
<feature type="transmembrane region" description="Helical" evidence="6">
    <location>
        <begin position="168"/>
        <end position="186"/>
    </location>
</feature>
<dbReference type="Pfam" id="PF01384">
    <property type="entry name" value="PHO4"/>
    <property type="match status" value="1"/>
</dbReference>
<evidence type="ECO:0000313" key="8">
    <source>
        <dbReference type="Proteomes" id="UP000245998"/>
    </source>
</evidence>
<feature type="transmembrane region" description="Helical" evidence="6">
    <location>
        <begin position="41"/>
        <end position="61"/>
    </location>
</feature>
<accession>A0A2U1JWX0</accession>
<comment type="subcellular location">
    <subcellularLocation>
        <location evidence="1">Membrane</location>
        <topology evidence="1">Multi-pass membrane protein</topology>
    </subcellularLocation>
</comment>
<evidence type="ECO:0000256" key="2">
    <source>
        <dbReference type="ARBA" id="ARBA00022448"/>
    </source>
</evidence>
<dbReference type="OrthoDB" id="19855at2"/>
<dbReference type="PANTHER" id="PTHR11101:SF80">
    <property type="entry name" value="PHOSPHATE TRANSPORTER"/>
    <property type="match status" value="1"/>
</dbReference>
<dbReference type="Proteomes" id="UP000245998">
    <property type="component" value="Unassembled WGS sequence"/>
</dbReference>
<dbReference type="GO" id="GO:0016020">
    <property type="term" value="C:membrane"/>
    <property type="evidence" value="ECO:0007669"/>
    <property type="project" value="UniProtKB-SubCell"/>
</dbReference>
<keyword evidence="2" id="KW-0813">Transport</keyword>
<feature type="transmembrane region" description="Helical" evidence="6">
    <location>
        <begin position="321"/>
        <end position="341"/>
    </location>
</feature>
<comment type="caution">
    <text evidence="7">The sequence shown here is derived from an EMBL/GenBank/DDBJ whole genome shotgun (WGS) entry which is preliminary data.</text>
</comment>
<dbReference type="InterPro" id="IPR001204">
    <property type="entry name" value="Phos_transporter"/>
</dbReference>
<evidence type="ECO:0000256" key="6">
    <source>
        <dbReference type="SAM" id="Phobius"/>
    </source>
</evidence>
<sequence>MFMLIAFTVALFFAMNIGASGAAASMSIAYGSGAIKRRKAALLLSAAGIFAGASLGGGEVIKTIGSGLIPSSIITVKLAIIILSSAAVTLFIANVLGIPLSTSEVTVGSVIGVGIAYGTFHVENVVIIVLWWIAIPIFAFFLAFFFGKGLEKWKKRFSTFKSKKYHRILVFFVIVAGFLEAFSAGMNNAANAVGPLVGAGLISVGGGMVLGGFFVGLGAMLLGGKVMETNGKKITDLTLAQGVTVSGTSAMLVMAASIYGIPVPMTQVTTSGILGIGASKKGAEIFQQSIIKKIFTVWVVSPVFSLAVAYLFVEIFLVHDLYTLLIFASVLFAAIVTMVRMKLVKKARKYKQGRI</sequence>
<feature type="transmembrane region" description="Helical" evidence="6">
    <location>
        <begin position="198"/>
        <end position="223"/>
    </location>
</feature>
<dbReference type="PANTHER" id="PTHR11101">
    <property type="entry name" value="PHOSPHATE TRANSPORTER"/>
    <property type="match status" value="1"/>
</dbReference>
<evidence type="ECO:0000256" key="5">
    <source>
        <dbReference type="ARBA" id="ARBA00023136"/>
    </source>
</evidence>
<evidence type="ECO:0000256" key="4">
    <source>
        <dbReference type="ARBA" id="ARBA00022989"/>
    </source>
</evidence>
<dbReference type="AlphaFoldDB" id="A0A2U1JWX0"/>
<proteinExistence type="predicted"/>
<protein>
    <submittedName>
        <fullName evidence="7">Anion permease</fullName>
    </submittedName>
</protein>
<dbReference type="GO" id="GO:0005315">
    <property type="term" value="F:phosphate transmembrane transporter activity"/>
    <property type="evidence" value="ECO:0007669"/>
    <property type="project" value="InterPro"/>
</dbReference>
<evidence type="ECO:0000256" key="3">
    <source>
        <dbReference type="ARBA" id="ARBA00022692"/>
    </source>
</evidence>
<feature type="transmembrane region" description="Helical" evidence="6">
    <location>
        <begin position="295"/>
        <end position="315"/>
    </location>
</feature>
<reference evidence="7 8" key="1">
    <citation type="submission" date="2018-04" db="EMBL/GenBank/DDBJ databases">
        <title>Camelliibacillus theae gen. nov., sp. nov., isolated from Pu'er tea.</title>
        <authorList>
            <person name="Niu L."/>
        </authorList>
    </citation>
    <scope>NUCLEOTIDE SEQUENCE [LARGE SCALE GENOMIC DNA]</scope>
    <source>
        <strain evidence="7 8">T8</strain>
    </source>
</reference>